<keyword evidence="1" id="KW-0067">ATP-binding</keyword>
<dbReference type="PANTHER" id="PTHR34301:SF8">
    <property type="entry name" value="ATPASE DOMAIN-CONTAINING PROTEIN"/>
    <property type="match status" value="1"/>
</dbReference>
<evidence type="ECO:0000313" key="1">
    <source>
        <dbReference type="EMBL" id="HJF45393.1"/>
    </source>
</evidence>
<reference evidence="1" key="1">
    <citation type="journal article" date="2021" name="PeerJ">
        <title>Extensive microbial diversity within the chicken gut microbiome revealed by metagenomics and culture.</title>
        <authorList>
            <person name="Gilroy R."/>
            <person name="Ravi A."/>
            <person name="Getino M."/>
            <person name="Pursley I."/>
            <person name="Horton D.L."/>
            <person name="Alikhan N.F."/>
            <person name="Baker D."/>
            <person name="Gharbi K."/>
            <person name="Hall N."/>
            <person name="Watson M."/>
            <person name="Adriaenssens E.M."/>
            <person name="Foster-Nyarko E."/>
            <person name="Jarju S."/>
            <person name="Secka A."/>
            <person name="Antonio M."/>
            <person name="Oren A."/>
            <person name="Chaudhuri R.R."/>
            <person name="La Ragione R."/>
            <person name="Hildebrand F."/>
            <person name="Pallen M.J."/>
        </authorList>
    </citation>
    <scope>NUCLEOTIDE SEQUENCE</scope>
    <source>
        <strain evidence="1">CHK124-7917</strain>
    </source>
</reference>
<sequence length="375" mass="41385">MVYANVEDNPFTPSFGEVPLVMAGRGQLLSEFDRAFSSQARRPSLTSLISGARGTGKTALLTLVEERAQERGWIAVDLVSLPGMLEDALEQTRSRAAHLLKGADDVRLTSLGVGPLSVGVSHSNQGRGNWRTQLTGLLDELAKHGVGLLITVDEITPGLDELIQLVSTYQLFVREGRKVALLMAGLPHSTSMLLRDQSVSFLRRAQQVRLGRIPDFEIEKALRDTFAHSCKSVSEEILAEAVQVIEGLPFMMQLVGFRMWEEGTGGGLIDDDTAREGIRLAKEEMKSRVLLASYQDLSPMDRRFLYAMTEDPVDSSVPDVARRMGKSNSYATQYKNRLLEQGVIGLCGNGRVRFELPVMREFLAETDEGQGWSQS</sequence>
<dbReference type="AlphaFoldDB" id="A0A921GFZ3"/>
<dbReference type="GO" id="GO:0005524">
    <property type="term" value="F:ATP binding"/>
    <property type="evidence" value="ECO:0007669"/>
    <property type="project" value="UniProtKB-KW"/>
</dbReference>
<proteinExistence type="predicted"/>
<keyword evidence="1" id="KW-0547">Nucleotide-binding</keyword>
<gene>
    <name evidence="1" type="ORF">K8U72_06365</name>
</gene>
<name>A0A921GFZ3_9ACTN</name>
<comment type="caution">
    <text evidence="1">The sequence shown here is derived from an EMBL/GenBank/DDBJ whole genome shotgun (WGS) entry which is preliminary data.</text>
</comment>
<evidence type="ECO:0000313" key="2">
    <source>
        <dbReference type="Proteomes" id="UP000697330"/>
    </source>
</evidence>
<reference evidence="1" key="2">
    <citation type="submission" date="2021-09" db="EMBL/GenBank/DDBJ databases">
        <authorList>
            <person name="Gilroy R."/>
        </authorList>
    </citation>
    <scope>NUCLEOTIDE SEQUENCE</scope>
    <source>
        <strain evidence="1">CHK124-7917</strain>
    </source>
</reference>
<organism evidence="1 2">
    <name type="scientific">Thermophilibacter provencensis</name>
    <dbReference type="NCBI Taxonomy" id="1852386"/>
    <lineage>
        <taxon>Bacteria</taxon>
        <taxon>Bacillati</taxon>
        <taxon>Actinomycetota</taxon>
        <taxon>Coriobacteriia</taxon>
        <taxon>Coriobacteriales</taxon>
        <taxon>Atopobiaceae</taxon>
        <taxon>Thermophilibacter</taxon>
    </lineage>
</organism>
<accession>A0A921GFZ3</accession>
<dbReference type="PANTHER" id="PTHR34301">
    <property type="entry name" value="DNA-BINDING PROTEIN-RELATED"/>
    <property type="match status" value="1"/>
</dbReference>
<dbReference type="SUPFAM" id="SSF52540">
    <property type="entry name" value="P-loop containing nucleoside triphosphate hydrolases"/>
    <property type="match status" value="1"/>
</dbReference>
<dbReference type="InterPro" id="IPR027417">
    <property type="entry name" value="P-loop_NTPase"/>
</dbReference>
<protein>
    <submittedName>
        <fullName evidence="1">ATP-binding protein</fullName>
    </submittedName>
</protein>
<dbReference type="EMBL" id="DYWQ01000094">
    <property type="protein sequence ID" value="HJF45393.1"/>
    <property type="molecule type" value="Genomic_DNA"/>
</dbReference>
<dbReference type="Proteomes" id="UP000697330">
    <property type="component" value="Unassembled WGS sequence"/>
</dbReference>
<dbReference type="RefSeq" id="WP_274959169.1">
    <property type="nucleotide sequence ID" value="NZ_DYWQ01000094.1"/>
</dbReference>
<dbReference type="Gene3D" id="3.40.50.300">
    <property type="entry name" value="P-loop containing nucleotide triphosphate hydrolases"/>
    <property type="match status" value="1"/>
</dbReference>